<reference evidence="2 3" key="1">
    <citation type="submission" date="2014-02" db="EMBL/GenBank/DDBJ databases">
        <title>The small core and large imbalanced accessory genome model reveals a collaborative survival strategy of Sorangium cellulosum strains in nature.</title>
        <authorList>
            <person name="Han K."/>
            <person name="Peng R."/>
            <person name="Blom J."/>
            <person name="Li Y.-Z."/>
        </authorList>
    </citation>
    <scope>NUCLEOTIDE SEQUENCE [LARGE SCALE GENOMIC DNA]</scope>
    <source>
        <strain evidence="2 3">So0149</strain>
    </source>
</reference>
<organism evidence="2 3">
    <name type="scientific">Sorangium cellulosum</name>
    <name type="common">Polyangium cellulosum</name>
    <dbReference type="NCBI Taxonomy" id="56"/>
    <lineage>
        <taxon>Bacteria</taxon>
        <taxon>Pseudomonadati</taxon>
        <taxon>Myxococcota</taxon>
        <taxon>Polyangia</taxon>
        <taxon>Polyangiales</taxon>
        <taxon>Polyangiaceae</taxon>
        <taxon>Sorangium</taxon>
    </lineage>
</organism>
<dbReference type="Pfam" id="PF04717">
    <property type="entry name" value="Phage_base_V"/>
    <property type="match status" value="1"/>
</dbReference>
<proteinExistence type="predicted"/>
<feature type="domain" description="Gp5/Type VI secretion system Vgr protein OB-fold" evidence="1">
    <location>
        <begin position="30"/>
        <end position="72"/>
    </location>
</feature>
<dbReference type="InterPro" id="IPR037026">
    <property type="entry name" value="Vgr_OB-fold_dom_sf"/>
</dbReference>
<sequence length="168" mass="17573">MVYAKVRAINSDGLELDYLSTSIDAPSAPARMAAPMAGNGRGAFFMPEVGDEVVVGFEMGDVNRPVILGALWNDRDQPPASADNSPTNNTRTIVSRSGHQITLDDSPGGGSILIRTAGNFEIHIAGDQLSIKTTGNIASTRIFLDGVSWNHIHPSGTGPTGTPQSASV</sequence>
<dbReference type="AlphaFoldDB" id="A0A150S1K0"/>
<gene>
    <name evidence="2" type="ORF">BE18_36350</name>
</gene>
<comment type="caution">
    <text evidence="2">The sequence shown here is derived from an EMBL/GenBank/DDBJ whole genome shotgun (WGS) entry which is preliminary data.</text>
</comment>
<dbReference type="Proteomes" id="UP000075515">
    <property type="component" value="Unassembled WGS sequence"/>
</dbReference>
<accession>A0A150S1K0</accession>
<name>A0A150S1K0_SORCE</name>
<evidence type="ECO:0000313" key="3">
    <source>
        <dbReference type="Proteomes" id="UP000075515"/>
    </source>
</evidence>
<evidence type="ECO:0000259" key="1">
    <source>
        <dbReference type="Pfam" id="PF04717"/>
    </source>
</evidence>
<protein>
    <recommendedName>
        <fullName evidence="1">Gp5/Type VI secretion system Vgr protein OB-fold domain-containing protein</fullName>
    </recommendedName>
</protein>
<dbReference type="SUPFAM" id="SSF69349">
    <property type="entry name" value="Phage fibre proteins"/>
    <property type="match status" value="1"/>
</dbReference>
<dbReference type="Gene3D" id="2.40.50.230">
    <property type="entry name" value="Gp5 N-terminal domain"/>
    <property type="match status" value="1"/>
</dbReference>
<dbReference type="InterPro" id="IPR006531">
    <property type="entry name" value="Gp5/Vgr_OB"/>
</dbReference>
<dbReference type="SUPFAM" id="SSF69255">
    <property type="entry name" value="gp5 N-terminal domain-like"/>
    <property type="match status" value="1"/>
</dbReference>
<evidence type="ECO:0000313" key="2">
    <source>
        <dbReference type="EMBL" id="KYF79081.1"/>
    </source>
</evidence>
<dbReference type="EMBL" id="JEMC01003710">
    <property type="protein sequence ID" value="KYF79081.1"/>
    <property type="molecule type" value="Genomic_DNA"/>
</dbReference>